<keyword evidence="2 6" id="KW-1003">Cell membrane</keyword>
<gene>
    <name evidence="8" type="ORF">SAMN04488529_107115</name>
</gene>
<proteinExistence type="inferred from homology"/>
<sequence>MLNIENVVNIFREYSMLSIPISLLLSIIIALVGVVPSIFVTGANIIFFGPTIGFLISLIGETVGAYITFIVYRNGFKKGAENITNKYKLVGRIVESSGNKTALLIFEGRLVPFIPSGFITLASSISNINIKLFTIATLFGKIPSIALESLISYDVINIQENFIRIGITIMSLLLILMTIKKINSNN</sequence>
<evidence type="ECO:0000313" key="9">
    <source>
        <dbReference type="Proteomes" id="UP000198597"/>
    </source>
</evidence>
<comment type="similarity">
    <text evidence="6">Belongs to the TVP38/TMEM64 family.</text>
</comment>
<dbReference type="GO" id="GO:0005886">
    <property type="term" value="C:plasma membrane"/>
    <property type="evidence" value="ECO:0007669"/>
    <property type="project" value="UniProtKB-SubCell"/>
</dbReference>
<comment type="subcellular location">
    <subcellularLocation>
        <location evidence="1 6">Cell membrane</location>
        <topology evidence="1 6">Multi-pass membrane protein</topology>
    </subcellularLocation>
</comment>
<evidence type="ECO:0000256" key="4">
    <source>
        <dbReference type="ARBA" id="ARBA00022989"/>
    </source>
</evidence>
<dbReference type="EMBL" id="FNJM01000007">
    <property type="protein sequence ID" value="SDP54811.1"/>
    <property type="molecule type" value="Genomic_DNA"/>
</dbReference>
<dbReference type="InterPro" id="IPR032816">
    <property type="entry name" value="VTT_dom"/>
</dbReference>
<feature type="transmembrane region" description="Helical" evidence="6">
    <location>
        <begin position="162"/>
        <end position="179"/>
    </location>
</feature>
<evidence type="ECO:0000256" key="6">
    <source>
        <dbReference type="RuleBase" id="RU366058"/>
    </source>
</evidence>
<evidence type="ECO:0000313" key="8">
    <source>
        <dbReference type="EMBL" id="SDP54811.1"/>
    </source>
</evidence>
<evidence type="ECO:0000256" key="5">
    <source>
        <dbReference type="ARBA" id="ARBA00023136"/>
    </source>
</evidence>
<keyword evidence="9" id="KW-1185">Reference proteome</keyword>
<dbReference type="Pfam" id="PF09335">
    <property type="entry name" value="VTT_dom"/>
    <property type="match status" value="1"/>
</dbReference>
<dbReference type="InterPro" id="IPR015414">
    <property type="entry name" value="TMEM64"/>
</dbReference>
<dbReference type="STRING" id="94869.SAMN04488529_107115"/>
<accession>A0A1H0TLU5</accession>
<dbReference type="AlphaFoldDB" id="A0A1H0TLU5"/>
<keyword evidence="3 6" id="KW-0812">Transmembrane</keyword>
<comment type="caution">
    <text evidence="6">Lacks conserved residue(s) required for the propagation of feature annotation.</text>
</comment>
<name>A0A1H0TLU5_9CLOT</name>
<dbReference type="PANTHER" id="PTHR12677:SF55">
    <property type="entry name" value="UNDECAPRENYL PHOSPHATE TRANSPORTER SAOUHSC_00901-RELATED"/>
    <property type="match status" value="1"/>
</dbReference>
<feature type="transmembrane region" description="Helical" evidence="6">
    <location>
        <begin position="21"/>
        <end position="46"/>
    </location>
</feature>
<dbReference type="Proteomes" id="UP000198597">
    <property type="component" value="Unassembled WGS sequence"/>
</dbReference>
<dbReference type="OrthoDB" id="5471155at2"/>
<protein>
    <recommendedName>
        <fullName evidence="6">TVP38/TMEM64 family membrane protein</fullName>
    </recommendedName>
</protein>
<evidence type="ECO:0000259" key="7">
    <source>
        <dbReference type="Pfam" id="PF09335"/>
    </source>
</evidence>
<evidence type="ECO:0000256" key="1">
    <source>
        <dbReference type="ARBA" id="ARBA00004651"/>
    </source>
</evidence>
<reference evidence="8 9" key="1">
    <citation type="submission" date="2016-10" db="EMBL/GenBank/DDBJ databases">
        <authorList>
            <person name="de Groot N.N."/>
        </authorList>
    </citation>
    <scope>NUCLEOTIDE SEQUENCE [LARGE SCALE GENOMIC DNA]</scope>
    <source>
        <strain evidence="8 9">DSM 12272</strain>
    </source>
</reference>
<feature type="transmembrane region" description="Helical" evidence="6">
    <location>
        <begin position="52"/>
        <end position="72"/>
    </location>
</feature>
<organism evidence="8 9">
    <name type="scientific">Clostridium gasigenes</name>
    <dbReference type="NCBI Taxonomy" id="94869"/>
    <lineage>
        <taxon>Bacteria</taxon>
        <taxon>Bacillati</taxon>
        <taxon>Bacillota</taxon>
        <taxon>Clostridia</taxon>
        <taxon>Eubacteriales</taxon>
        <taxon>Clostridiaceae</taxon>
        <taxon>Clostridium</taxon>
    </lineage>
</organism>
<keyword evidence="5 6" id="KW-0472">Membrane</keyword>
<dbReference type="RefSeq" id="WP_089970397.1">
    <property type="nucleotide sequence ID" value="NZ_FNJM01000007.1"/>
</dbReference>
<feature type="domain" description="VTT" evidence="7">
    <location>
        <begin position="35"/>
        <end position="152"/>
    </location>
</feature>
<evidence type="ECO:0000256" key="2">
    <source>
        <dbReference type="ARBA" id="ARBA00022475"/>
    </source>
</evidence>
<keyword evidence="4 6" id="KW-1133">Transmembrane helix</keyword>
<dbReference type="PANTHER" id="PTHR12677">
    <property type="entry name" value="GOLGI APPARATUS MEMBRANE PROTEIN TVP38-RELATED"/>
    <property type="match status" value="1"/>
</dbReference>
<evidence type="ECO:0000256" key="3">
    <source>
        <dbReference type="ARBA" id="ARBA00022692"/>
    </source>
</evidence>